<dbReference type="SUPFAM" id="SSF52172">
    <property type="entry name" value="CheY-like"/>
    <property type="match status" value="1"/>
</dbReference>
<evidence type="ECO:0000313" key="13">
    <source>
        <dbReference type="Proteomes" id="UP000502611"/>
    </source>
</evidence>
<dbReference type="InterPro" id="IPR027417">
    <property type="entry name" value="P-loop_NTPase"/>
</dbReference>
<proteinExistence type="predicted"/>
<evidence type="ECO:0000256" key="3">
    <source>
        <dbReference type="ARBA" id="ARBA00023012"/>
    </source>
</evidence>
<dbReference type="Proteomes" id="UP000502611">
    <property type="component" value="Chromosome"/>
</dbReference>
<dbReference type="Pfam" id="PF25601">
    <property type="entry name" value="AAA_lid_14"/>
    <property type="match status" value="1"/>
</dbReference>
<keyword evidence="5" id="KW-0010">Activator</keyword>
<dbReference type="CDD" id="cd00009">
    <property type="entry name" value="AAA"/>
    <property type="match status" value="1"/>
</dbReference>
<dbReference type="PANTHER" id="PTHR32071">
    <property type="entry name" value="TRANSCRIPTIONAL REGULATORY PROTEIN"/>
    <property type="match status" value="1"/>
</dbReference>
<evidence type="ECO:0000256" key="1">
    <source>
        <dbReference type="ARBA" id="ARBA00022741"/>
    </source>
</evidence>
<dbReference type="GO" id="GO:0000160">
    <property type="term" value="P:phosphorelay signal transduction system"/>
    <property type="evidence" value="ECO:0007669"/>
    <property type="project" value="UniProtKB-KW"/>
</dbReference>
<evidence type="ECO:0000256" key="6">
    <source>
        <dbReference type="ARBA" id="ARBA00023163"/>
    </source>
</evidence>
<evidence type="ECO:0000259" key="9">
    <source>
        <dbReference type="PROSITE" id="PS50110"/>
    </source>
</evidence>
<keyword evidence="6" id="KW-0804">Transcription</keyword>
<dbReference type="Gene3D" id="3.40.50.300">
    <property type="entry name" value="P-loop containing nucleotide triphosphate hydrolases"/>
    <property type="match status" value="1"/>
</dbReference>
<accession>A0A084EJV7</accession>
<dbReference type="PATRIC" id="fig|13690.10.peg.2878"/>
<dbReference type="PANTHER" id="PTHR32071:SF113">
    <property type="entry name" value="ALGINATE BIOSYNTHESIS TRANSCRIPTIONAL REGULATORY PROTEIN ALGB"/>
    <property type="match status" value="1"/>
</dbReference>
<dbReference type="EMBL" id="CP053021">
    <property type="protein sequence ID" value="QJR01239.1"/>
    <property type="molecule type" value="Genomic_DNA"/>
</dbReference>
<dbReference type="GO" id="GO:0005524">
    <property type="term" value="F:ATP binding"/>
    <property type="evidence" value="ECO:0007669"/>
    <property type="project" value="UniProtKB-KW"/>
</dbReference>
<keyword evidence="10" id="KW-0238">DNA-binding</keyword>
<dbReference type="eggNOG" id="COG2204">
    <property type="taxonomic scope" value="Bacteria"/>
</dbReference>
<dbReference type="AlphaFoldDB" id="A0A084EJV7"/>
<dbReference type="Pfam" id="PF00158">
    <property type="entry name" value="Sigma54_activat"/>
    <property type="match status" value="1"/>
</dbReference>
<dbReference type="InterPro" id="IPR002197">
    <property type="entry name" value="HTH_Fis"/>
</dbReference>
<dbReference type="Gene3D" id="3.40.50.2300">
    <property type="match status" value="1"/>
</dbReference>
<organism evidence="10 12">
    <name type="scientific">Sphingobium yanoikuyae</name>
    <name type="common">Sphingomonas yanoikuyae</name>
    <dbReference type="NCBI Taxonomy" id="13690"/>
    <lineage>
        <taxon>Bacteria</taxon>
        <taxon>Pseudomonadati</taxon>
        <taxon>Pseudomonadota</taxon>
        <taxon>Alphaproteobacteria</taxon>
        <taxon>Sphingomonadales</taxon>
        <taxon>Sphingomonadaceae</taxon>
        <taxon>Sphingobium</taxon>
    </lineage>
</organism>
<evidence type="ECO:0000259" key="8">
    <source>
        <dbReference type="PROSITE" id="PS50045"/>
    </source>
</evidence>
<dbReference type="GO" id="GO:0006355">
    <property type="term" value="P:regulation of DNA-templated transcription"/>
    <property type="evidence" value="ECO:0007669"/>
    <property type="project" value="InterPro"/>
</dbReference>
<dbReference type="FunFam" id="3.40.50.300:FF:000006">
    <property type="entry name" value="DNA-binding transcriptional regulator NtrC"/>
    <property type="match status" value="1"/>
</dbReference>
<dbReference type="InterPro" id="IPR002078">
    <property type="entry name" value="Sigma_54_int"/>
</dbReference>
<dbReference type="InterPro" id="IPR001789">
    <property type="entry name" value="Sig_transdc_resp-reg_receiver"/>
</dbReference>
<dbReference type="PROSITE" id="PS50045">
    <property type="entry name" value="SIGMA54_INTERACT_4"/>
    <property type="match status" value="1"/>
</dbReference>
<keyword evidence="4" id="KW-0805">Transcription regulation</keyword>
<dbReference type="SUPFAM" id="SSF52540">
    <property type="entry name" value="P-loop containing nucleoside triphosphate hydrolases"/>
    <property type="match status" value="1"/>
</dbReference>
<dbReference type="Pfam" id="PF00072">
    <property type="entry name" value="Response_reg"/>
    <property type="match status" value="1"/>
</dbReference>
<dbReference type="Proteomes" id="UP000028534">
    <property type="component" value="Unassembled WGS sequence"/>
</dbReference>
<dbReference type="InterPro" id="IPR009057">
    <property type="entry name" value="Homeodomain-like_sf"/>
</dbReference>
<dbReference type="PROSITE" id="PS50110">
    <property type="entry name" value="RESPONSE_REGULATORY"/>
    <property type="match status" value="1"/>
</dbReference>
<feature type="domain" description="Sigma-54 factor interaction" evidence="8">
    <location>
        <begin position="161"/>
        <end position="390"/>
    </location>
</feature>
<name>A0A084EJV7_SPHYA</name>
<dbReference type="InterPro" id="IPR025943">
    <property type="entry name" value="Sigma_54_int_dom_ATP-bd_2"/>
</dbReference>
<evidence type="ECO:0000313" key="10">
    <source>
        <dbReference type="EMBL" id="KEZ18249.1"/>
    </source>
</evidence>
<dbReference type="GO" id="GO:0043565">
    <property type="term" value="F:sequence-specific DNA binding"/>
    <property type="evidence" value="ECO:0007669"/>
    <property type="project" value="InterPro"/>
</dbReference>
<dbReference type="InterPro" id="IPR011006">
    <property type="entry name" value="CheY-like_superfamily"/>
</dbReference>
<dbReference type="InterPro" id="IPR058031">
    <property type="entry name" value="AAA_lid_NorR"/>
</dbReference>
<dbReference type="PRINTS" id="PR01590">
    <property type="entry name" value="HTHFIS"/>
</dbReference>
<dbReference type="PROSITE" id="PS00676">
    <property type="entry name" value="SIGMA54_INTERACT_2"/>
    <property type="match status" value="1"/>
</dbReference>
<evidence type="ECO:0000256" key="4">
    <source>
        <dbReference type="ARBA" id="ARBA00023015"/>
    </source>
</evidence>
<dbReference type="Gene3D" id="1.10.8.60">
    <property type="match status" value="1"/>
</dbReference>
<dbReference type="RefSeq" id="WP_037520247.1">
    <property type="nucleotide sequence ID" value="NZ_CP053021.1"/>
</dbReference>
<dbReference type="Gene3D" id="1.10.10.60">
    <property type="entry name" value="Homeodomain-like"/>
    <property type="match status" value="1"/>
</dbReference>
<keyword evidence="7" id="KW-0597">Phosphoprotein</keyword>
<evidence type="ECO:0000256" key="2">
    <source>
        <dbReference type="ARBA" id="ARBA00022840"/>
    </source>
</evidence>
<evidence type="ECO:0000256" key="5">
    <source>
        <dbReference type="ARBA" id="ARBA00023159"/>
    </source>
</evidence>
<evidence type="ECO:0000313" key="12">
    <source>
        <dbReference type="Proteomes" id="UP000028534"/>
    </source>
</evidence>
<feature type="modified residue" description="4-aspartylphosphate" evidence="7">
    <location>
        <position position="63"/>
    </location>
</feature>
<keyword evidence="1" id="KW-0547">Nucleotide-binding</keyword>
<dbReference type="InterPro" id="IPR003593">
    <property type="entry name" value="AAA+_ATPase"/>
</dbReference>
<dbReference type="STRING" id="13690.AX777_02445"/>
<dbReference type="SMART" id="SM00382">
    <property type="entry name" value="AAA"/>
    <property type="match status" value="1"/>
</dbReference>
<evidence type="ECO:0000256" key="7">
    <source>
        <dbReference type="PROSITE-ProRule" id="PRU00169"/>
    </source>
</evidence>
<evidence type="ECO:0000313" key="11">
    <source>
        <dbReference type="EMBL" id="QJR01239.1"/>
    </source>
</evidence>
<sequence length="474" mass="51643">MTEGRMTQEKPFELCVVIDDDDDILLAARLLLRAIFGEVLTFRDPESAFAATAGLTPEAFLLDANFSRGATNAAEGFEWLGRFLARDPQAVIVMITAHAGVQVAIEAMKRGATDFVTKPWSNERLLATVRTAAALRASRKAVAQKDKVAMIAAAPAGETPLLGTSPAMARVQQLIDRAAPTDANVLILGENGTGKELVARELHRRSRRAERIMLPVDLGAVAESVIDSELFGHVKGAFTDARADRIGRLQAADGGTLFLDEIGNLPLHLQPKLLTALEQRKVTPVGANKPVPVDIRVIAATNLSAGQIADEGRFRQDLLFRLNTVEIVLPPLRERREDIPALVAHYHALYARKYAQPVHPIAPELMAALVAYDWPGNVRALRHAIERAVILAGDAPFGIEDIPLRSHGSPEPVRIDRAAVVEAPPPPDDMNLERVERRLVETALMKHGYNISSAAAELGLTRASLYRRMEKHGL</sequence>
<reference evidence="11 13" key="2">
    <citation type="submission" date="2020-04" db="EMBL/GenBank/DDBJ databases">
        <title>The Whole Genome Analysis of High salt-tolerant Sphingobium yanoikuyae YC-XJ2 with Aryl organophosphorus flame retardants (aryl-OPFRs)-degrading capacity and characteristics of Related phosphotriesterase.</title>
        <authorList>
            <person name="Li X."/>
        </authorList>
    </citation>
    <scope>NUCLEOTIDE SEQUENCE [LARGE SCALE GENOMIC DNA]</scope>
    <source>
        <strain evidence="11 13">YC-XJ2</strain>
    </source>
</reference>
<gene>
    <name evidence="10" type="ORF">CP98_02803</name>
    <name evidence="11" type="ORF">HH800_02910</name>
</gene>
<feature type="domain" description="Response regulatory" evidence="9">
    <location>
        <begin position="14"/>
        <end position="133"/>
    </location>
</feature>
<dbReference type="EMBL" id="JGVR01000017">
    <property type="protein sequence ID" value="KEZ18249.1"/>
    <property type="molecule type" value="Genomic_DNA"/>
</dbReference>
<dbReference type="Pfam" id="PF02954">
    <property type="entry name" value="HTH_8"/>
    <property type="match status" value="1"/>
</dbReference>
<dbReference type="SMART" id="SM00448">
    <property type="entry name" value="REC"/>
    <property type="match status" value="1"/>
</dbReference>
<keyword evidence="3" id="KW-0902">Two-component regulatory system</keyword>
<dbReference type="SUPFAM" id="SSF46689">
    <property type="entry name" value="Homeodomain-like"/>
    <property type="match status" value="1"/>
</dbReference>
<keyword evidence="2" id="KW-0067">ATP-binding</keyword>
<reference evidence="10 12" key="1">
    <citation type="submission" date="2014-03" db="EMBL/GenBank/DDBJ databases">
        <title>Genome sequence of Sphingobium yanoikuyae B1.</title>
        <authorList>
            <person name="Gan H.M."/>
            <person name="Gan H.Y."/>
            <person name="Savka M.A."/>
        </authorList>
    </citation>
    <scope>NUCLEOTIDE SEQUENCE [LARGE SCALE GENOMIC DNA]</scope>
    <source>
        <strain evidence="10 12">B1</strain>
    </source>
</reference>
<protein>
    <submittedName>
        <fullName evidence="10">Response regulator with CheY-like receiver, AAA-type ATPase, and DNA-binding domains</fullName>
    </submittedName>
    <submittedName>
        <fullName evidence="11">Sigma-54-dependent Fis family transcriptional regulator</fullName>
    </submittedName>
</protein>